<feature type="short sequence motif" description="PRPP-binding" evidence="5">
    <location>
        <begin position="99"/>
        <end position="111"/>
    </location>
</feature>
<gene>
    <name evidence="5 7" type="primary">pyrR</name>
    <name evidence="7" type="ORF">EQM13_05775</name>
</gene>
<dbReference type="GO" id="GO:0004845">
    <property type="term" value="F:uracil phosphoribosyltransferase activity"/>
    <property type="evidence" value="ECO:0007669"/>
    <property type="project" value="UniProtKB-UniRule"/>
</dbReference>
<dbReference type="AlphaFoldDB" id="A0A410QAY8"/>
<dbReference type="Pfam" id="PF00156">
    <property type="entry name" value="Pribosyltran"/>
    <property type="match status" value="1"/>
</dbReference>
<evidence type="ECO:0000256" key="3">
    <source>
        <dbReference type="ARBA" id="ARBA00023015"/>
    </source>
</evidence>
<evidence type="ECO:0000256" key="5">
    <source>
        <dbReference type="HAMAP-Rule" id="MF_01219"/>
    </source>
</evidence>
<evidence type="ECO:0000256" key="2">
    <source>
        <dbReference type="ARBA" id="ARBA00022472"/>
    </source>
</evidence>
<evidence type="ECO:0000313" key="7">
    <source>
        <dbReference type="EMBL" id="QAT61129.1"/>
    </source>
</evidence>
<keyword evidence="3 5" id="KW-0805">Transcription regulation</keyword>
<comment type="subunit">
    <text evidence="5">Homodimer and homohexamer; in equilibrium.</text>
</comment>
<keyword evidence="8" id="KW-1185">Reference proteome</keyword>
<evidence type="ECO:0000256" key="1">
    <source>
        <dbReference type="ARBA" id="ARBA00005565"/>
    </source>
</evidence>
<keyword evidence="5 7" id="KW-0808">Transferase</keyword>
<dbReference type="EC" id="2.4.2.9" evidence="5"/>
<dbReference type="InterPro" id="IPR050137">
    <property type="entry name" value="PyrR_bifunctional"/>
</dbReference>
<dbReference type="RefSeq" id="WP_071141345.1">
    <property type="nucleotide sequence ID" value="NZ_CP035282.1"/>
</dbReference>
<dbReference type="OrthoDB" id="9802227at2"/>
<dbReference type="InterPro" id="IPR000836">
    <property type="entry name" value="PRTase_dom"/>
</dbReference>
<protein>
    <recommendedName>
        <fullName evidence="5">Bifunctional protein PyrR</fullName>
    </recommendedName>
    <domain>
        <recommendedName>
            <fullName evidence="5">Pyrimidine operon regulatory protein</fullName>
        </recommendedName>
    </domain>
    <domain>
        <recommendedName>
            <fullName evidence="5">Uracil phosphoribosyltransferase</fullName>
            <shortName evidence="5">UPRTase</shortName>
            <ecNumber evidence="5">2.4.2.9</ecNumber>
        </recommendedName>
    </domain>
</protein>
<organism evidence="7 8">
    <name type="scientific">Acidilutibacter cellobiosedens</name>
    <dbReference type="NCBI Taxonomy" id="2507161"/>
    <lineage>
        <taxon>Bacteria</taxon>
        <taxon>Bacillati</taxon>
        <taxon>Bacillota</taxon>
        <taxon>Tissierellia</taxon>
        <taxon>Tissierellales</taxon>
        <taxon>Acidilutibacteraceae</taxon>
        <taxon>Acidilutibacter</taxon>
    </lineage>
</organism>
<comment type="catalytic activity">
    <reaction evidence="5">
        <text>UMP + diphosphate = 5-phospho-alpha-D-ribose 1-diphosphate + uracil</text>
        <dbReference type="Rhea" id="RHEA:13017"/>
        <dbReference type="ChEBI" id="CHEBI:17568"/>
        <dbReference type="ChEBI" id="CHEBI:33019"/>
        <dbReference type="ChEBI" id="CHEBI:57865"/>
        <dbReference type="ChEBI" id="CHEBI:58017"/>
        <dbReference type="EC" id="2.4.2.9"/>
    </reaction>
</comment>
<reference evidence="8" key="1">
    <citation type="submission" date="2019-01" db="EMBL/GenBank/DDBJ databases">
        <title>Draft genomes of a novel of Sporanaerobacter strains.</title>
        <authorList>
            <person name="Ma S."/>
        </authorList>
    </citation>
    <scope>NUCLEOTIDE SEQUENCE [LARGE SCALE GENOMIC DNA]</scope>
    <source>
        <strain evidence="8">NJN-17</strain>
    </source>
</reference>
<keyword evidence="4 5" id="KW-0804">Transcription</keyword>
<dbReference type="KEGG" id="spoa:EQM13_05775"/>
<keyword evidence="2 5" id="KW-0806">Transcription termination</keyword>
<dbReference type="SUPFAM" id="SSF53271">
    <property type="entry name" value="PRTase-like"/>
    <property type="match status" value="1"/>
</dbReference>
<comment type="function">
    <text evidence="5">Regulates transcriptional attenuation of the pyrimidine nucleotide (pyr) operon by binding in a uridine-dependent manner to specific sites on pyr mRNA. This disrupts an antiterminator hairpin in the RNA and favors formation of a downstream transcription terminator, leading to a reduced expression of downstream genes.</text>
</comment>
<dbReference type="InterPro" id="IPR023050">
    <property type="entry name" value="PyrR"/>
</dbReference>
<dbReference type="HAMAP" id="MF_01219">
    <property type="entry name" value="PyrR"/>
    <property type="match status" value="1"/>
</dbReference>
<dbReference type="Proteomes" id="UP000287969">
    <property type="component" value="Chromosome"/>
</dbReference>
<evidence type="ECO:0000259" key="6">
    <source>
        <dbReference type="Pfam" id="PF00156"/>
    </source>
</evidence>
<accession>A0A410QAY8</accession>
<evidence type="ECO:0000256" key="4">
    <source>
        <dbReference type="ARBA" id="ARBA00023163"/>
    </source>
</evidence>
<dbReference type="GO" id="GO:0006353">
    <property type="term" value="P:DNA-templated transcription termination"/>
    <property type="evidence" value="ECO:0007669"/>
    <property type="project" value="UniProtKB-UniRule"/>
</dbReference>
<proteinExistence type="inferred from homology"/>
<dbReference type="PANTHER" id="PTHR11608">
    <property type="entry name" value="BIFUNCTIONAL PROTEIN PYRR"/>
    <property type="match status" value="1"/>
</dbReference>
<dbReference type="EMBL" id="CP035282">
    <property type="protein sequence ID" value="QAT61129.1"/>
    <property type="molecule type" value="Genomic_DNA"/>
</dbReference>
<feature type="domain" description="Phosphoribosyltransferase" evidence="6">
    <location>
        <begin position="17"/>
        <end position="166"/>
    </location>
</feature>
<comment type="similarity">
    <text evidence="1 5">Belongs to the purine/pyrimidine phosphoribosyltransferase family. PyrR subfamily.</text>
</comment>
<dbReference type="NCBIfam" id="NF003548">
    <property type="entry name" value="PRK05205.1-4"/>
    <property type="match status" value="1"/>
</dbReference>
<dbReference type="PANTHER" id="PTHR11608:SF0">
    <property type="entry name" value="BIFUNCTIONAL PROTEIN PYRR"/>
    <property type="match status" value="1"/>
</dbReference>
<dbReference type="GO" id="GO:0003723">
    <property type="term" value="F:RNA binding"/>
    <property type="evidence" value="ECO:0007669"/>
    <property type="project" value="UniProtKB-UniRule"/>
</dbReference>
<dbReference type="NCBIfam" id="NF003549">
    <property type="entry name" value="PRK05205.1-5"/>
    <property type="match status" value="1"/>
</dbReference>
<name>A0A410QAY8_9FIRM</name>
<dbReference type="FunFam" id="3.40.50.2020:FF:000020">
    <property type="entry name" value="Bifunctional protein PyrR"/>
    <property type="match status" value="1"/>
</dbReference>
<sequence>MNLKAIIMDDVKMRKSIVRISHEIIERNNDLSNIMLVGIKRRGIPIAERISENIKKFEEIDVPVYKLDISLYRDDLSELADFPIVKDSKIEASVEKKNVILVDDVIYTGRTVRAAIEAIFDNGRPDRIQLAVLIDRGHREIPVRPDYVGKNIPTSQNEIVSVEVNEIDGVDSAKILVHPLYK</sequence>
<dbReference type="Gene3D" id="3.40.50.2020">
    <property type="match status" value="1"/>
</dbReference>
<dbReference type="InterPro" id="IPR029057">
    <property type="entry name" value="PRTase-like"/>
</dbReference>
<dbReference type="CDD" id="cd06223">
    <property type="entry name" value="PRTases_typeI"/>
    <property type="match status" value="1"/>
</dbReference>
<keyword evidence="5" id="KW-0694">RNA-binding</keyword>
<keyword evidence="5 7" id="KW-0328">Glycosyltransferase</keyword>
<evidence type="ECO:0000313" key="8">
    <source>
        <dbReference type="Proteomes" id="UP000287969"/>
    </source>
</evidence>
<comment type="function">
    <text evidence="5">Also displays a weak uracil phosphoribosyltransferase activity which is not physiologically significant.</text>
</comment>